<organism evidence="1 2">
    <name type="scientific">Dreissena polymorpha</name>
    <name type="common">Zebra mussel</name>
    <name type="synonym">Mytilus polymorpha</name>
    <dbReference type="NCBI Taxonomy" id="45954"/>
    <lineage>
        <taxon>Eukaryota</taxon>
        <taxon>Metazoa</taxon>
        <taxon>Spiralia</taxon>
        <taxon>Lophotrochozoa</taxon>
        <taxon>Mollusca</taxon>
        <taxon>Bivalvia</taxon>
        <taxon>Autobranchia</taxon>
        <taxon>Heteroconchia</taxon>
        <taxon>Euheterodonta</taxon>
        <taxon>Imparidentia</taxon>
        <taxon>Neoheterodontei</taxon>
        <taxon>Myida</taxon>
        <taxon>Dreissenoidea</taxon>
        <taxon>Dreissenidae</taxon>
        <taxon>Dreissena</taxon>
    </lineage>
</organism>
<evidence type="ECO:0000313" key="1">
    <source>
        <dbReference type="EMBL" id="KAH3862954.1"/>
    </source>
</evidence>
<gene>
    <name evidence="1" type="ORF">DPMN_025929</name>
</gene>
<dbReference type="AlphaFoldDB" id="A0A9D4LSG1"/>
<evidence type="ECO:0000313" key="2">
    <source>
        <dbReference type="Proteomes" id="UP000828390"/>
    </source>
</evidence>
<dbReference type="EMBL" id="JAIWYP010000002">
    <property type="protein sequence ID" value="KAH3862954.1"/>
    <property type="molecule type" value="Genomic_DNA"/>
</dbReference>
<dbReference type="Proteomes" id="UP000828390">
    <property type="component" value="Unassembled WGS sequence"/>
</dbReference>
<accession>A0A9D4LSG1</accession>
<proteinExistence type="predicted"/>
<keyword evidence="2" id="KW-1185">Reference proteome</keyword>
<protein>
    <submittedName>
        <fullName evidence="1">Uncharacterized protein</fullName>
    </submittedName>
</protein>
<reference evidence="1" key="1">
    <citation type="journal article" date="2019" name="bioRxiv">
        <title>The Genome of the Zebra Mussel, Dreissena polymorpha: A Resource for Invasive Species Research.</title>
        <authorList>
            <person name="McCartney M.A."/>
            <person name="Auch B."/>
            <person name="Kono T."/>
            <person name="Mallez S."/>
            <person name="Zhang Y."/>
            <person name="Obille A."/>
            <person name="Becker A."/>
            <person name="Abrahante J.E."/>
            <person name="Garbe J."/>
            <person name="Badalamenti J.P."/>
            <person name="Herman A."/>
            <person name="Mangelson H."/>
            <person name="Liachko I."/>
            <person name="Sullivan S."/>
            <person name="Sone E.D."/>
            <person name="Koren S."/>
            <person name="Silverstein K.A.T."/>
            <person name="Beckman K.B."/>
            <person name="Gohl D.M."/>
        </authorList>
    </citation>
    <scope>NUCLEOTIDE SEQUENCE</scope>
    <source>
        <strain evidence="1">Duluth1</strain>
        <tissue evidence="1">Whole animal</tissue>
    </source>
</reference>
<sequence length="58" mass="6814">MQSFIVDVKSRPGTLEHFWNAVVFNNFKQSRLADSSVYAVIARFFNVFIKHEFIVKPH</sequence>
<comment type="caution">
    <text evidence="1">The sequence shown here is derived from an EMBL/GenBank/DDBJ whole genome shotgun (WGS) entry which is preliminary data.</text>
</comment>
<name>A0A9D4LSG1_DREPO</name>
<reference evidence="1" key="2">
    <citation type="submission" date="2020-11" db="EMBL/GenBank/DDBJ databases">
        <authorList>
            <person name="McCartney M.A."/>
            <person name="Auch B."/>
            <person name="Kono T."/>
            <person name="Mallez S."/>
            <person name="Becker A."/>
            <person name="Gohl D.M."/>
            <person name="Silverstein K.A.T."/>
            <person name="Koren S."/>
            <person name="Bechman K.B."/>
            <person name="Herman A."/>
            <person name="Abrahante J.E."/>
            <person name="Garbe J."/>
        </authorList>
    </citation>
    <scope>NUCLEOTIDE SEQUENCE</scope>
    <source>
        <strain evidence="1">Duluth1</strain>
        <tissue evidence="1">Whole animal</tissue>
    </source>
</reference>